<dbReference type="InterPro" id="IPR001128">
    <property type="entry name" value="Cyt_P450"/>
</dbReference>
<keyword evidence="5 13" id="KW-0349">Heme</keyword>
<proteinExistence type="inferred from homology"/>
<evidence type="ECO:0000256" key="5">
    <source>
        <dbReference type="ARBA" id="ARBA00022617"/>
    </source>
</evidence>
<dbReference type="InterPro" id="IPR017972">
    <property type="entry name" value="Cyt_P450_CS"/>
</dbReference>
<evidence type="ECO:0000256" key="11">
    <source>
        <dbReference type="ARBA" id="ARBA00023033"/>
    </source>
</evidence>
<dbReference type="PANTHER" id="PTHR46206:SF5">
    <property type="entry name" value="P450, PUTATIVE (EUROFUNG)-RELATED"/>
    <property type="match status" value="1"/>
</dbReference>
<comment type="subcellular location">
    <subcellularLocation>
        <location evidence="2">Membrane</location>
    </subcellularLocation>
</comment>
<keyword evidence="9 14" id="KW-0560">Oxidoreductase</keyword>
<keyword evidence="10 13" id="KW-0408">Iron</keyword>
<dbReference type="PROSITE" id="PS00086">
    <property type="entry name" value="CYTOCHROME_P450"/>
    <property type="match status" value="1"/>
</dbReference>
<keyword evidence="7 13" id="KW-0479">Metal-binding</keyword>
<dbReference type="PANTHER" id="PTHR46206">
    <property type="entry name" value="CYTOCHROME P450"/>
    <property type="match status" value="1"/>
</dbReference>
<dbReference type="Gene3D" id="1.10.630.10">
    <property type="entry name" value="Cytochrome P450"/>
    <property type="match status" value="1"/>
</dbReference>
<keyword evidence="11 14" id="KW-0503">Monooxygenase</keyword>
<evidence type="ECO:0000256" key="7">
    <source>
        <dbReference type="ARBA" id="ARBA00022723"/>
    </source>
</evidence>
<evidence type="ECO:0000256" key="12">
    <source>
        <dbReference type="ARBA" id="ARBA00023136"/>
    </source>
</evidence>
<reference evidence="16 17" key="1">
    <citation type="journal article" date="2018" name="Front. Microbiol.">
        <title>Genome-Wide Analysis of Corynespora cassiicola Leaf Fall Disease Putative Effectors.</title>
        <authorList>
            <person name="Lopez D."/>
            <person name="Ribeiro S."/>
            <person name="Label P."/>
            <person name="Fumanal B."/>
            <person name="Venisse J.S."/>
            <person name="Kohler A."/>
            <person name="de Oliveira R.R."/>
            <person name="Labutti K."/>
            <person name="Lipzen A."/>
            <person name="Lail K."/>
            <person name="Bauer D."/>
            <person name="Ohm R.A."/>
            <person name="Barry K.W."/>
            <person name="Spatafora J."/>
            <person name="Grigoriev I.V."/>
            <person name="Martin F.M."/>
            <person name="Pujade-Renaud V."/>
        </authorList>
    </citation>
    <scope>NUCLEOTIDE SEQUENCE [LARGE SCALE GENOMIC DNA]</scope>
    <source>
        <strain evidence="16 17">Philippines</strain>
    </source>
</reference>
<evidence type="ECO:0000256" key="14">
    <source>
        <dbReference type="RuleBase" id="RU000461"/>
    </source>
</evidence>
<evidence type="ECO:0000256" key="10">
    <source>
        <dbReference type="ARBA" id="ARBA00023004"/>
    </source>
</evidence>
<dbReference type="Proteomes" id="UP000240883">
    <property type="component" value="Unassembled WGS sequence"/>
</dbReference>
<dbReference type="OrthoDB" id="1844152at2759"/>
<dbReference type="Pfam" id="PF00067">
    <property type="entry name" value="p450"/>
    <property type="match status" value="1"/>
</dbReference>
<comment type="similarity">
    <text evidence="4 14">Belongs to the cytochrome P450 family.</text>
</comment>
<sequence>METTDNATTLVEIEPEAQRVVFRILPIILPALVIFLFLSRKTPYGAIRVGKSRWWSLIPGQIPMRFEMDRWAERGYRKFHKALGKPFVSKVFGWDYLLMPPRYLDDVRKADENNLSFAQCFSEAFNVHVSAGDVYASKMMPDAVKQYLNPQLPSLVETMRAECEHIFSTELDVGKEWKTVQVFPTFTEMAHRITCRILLGEELARNKDFIQESQSFNRSLFISAILINGIALGPLRNAVAWLAATKHRAHLSRCTKHLLPKIEKTRNSHDEFDDAVKWMLELAEGDETESRPDRMAKQLMHLMFAGSSAPGGLVVQMVYQILMSPEYMEPLRKEIRDTIEETGGFTASFLSRTPLMESFVRETMRLYPTGVVSVTRAVMKEPFRFSDGYTLPVGSRFAFPIQAIHRDPENYQDPLVFRGFRFATHTEDKEVNASTVDKTFLTFGYGRHACPGRFYTIRLVKLIFAKLIHEYDMEWEGVVKTRPPNMCIEVQNGPNMDAKIRIRRRASDSIA</sequence>
<dbReference type="GO" id="GO:0004497">
    <property type="term" value="F:monooxygenase activity"/>
    <property type="evidence" value="ECO:0007669"/>
    <property type="project" value="UniProtKB-KW"/>
</dbReference>
<gene>
    <name evidence="16" type="ORF">BS50DRAFT_380169</name>
</gene>
<keyword evidence="12 15" id="KW-0472">Membrane</keyword>
<evidence type="ECO:0000256" key="6">
    <source>
        <dbReference type="ARBA" id="ARBA00022692"/>
    </source>
</evidence>
<comment type="pathway">
    <text evidence="3">Mycotoxin biosynthesis.</text>
</comment>
<organism evidence="16 17">
    <name type="scientific">Corynespora cassiicola Philippines</name>
    <dbReference type="NCBI Taxonomy" id="1448308"/>
    <lineage>
        <taxon>Eukaryota</taxon>
        <taxon>Fungi</taxon>
        <taxon>Dikarya</taxon>
        <taxon>Ascomycota</taxon>
        <taxon>Pezizomycotina</taxon>
        <taxon>Dothideomycetes</taxon>
        <taxon>Pleosporomycetidae</taxon>
        <taxon>Pleosporales</taxon>
        <taxon>Corynesporascaceae</taxon>
        <taxon>Corynespora</taxon>
    </lineage>
</organism>
<evidence type="ECO:0000256" key="15">
    <source>
        <dbReference type="SAM" id="Phobius"/>
    </source>
</evidence>
<keyword evidence="8 15" id="KW-1133">Transmembrane helix</keyword>
<dbReference type="AlphaFoldDB" id="A0A2T2NNJ6"/>
<dbReference type="GO" id="GO:0020037">
    <property type="term" value="F:heme binding"/>
    <property type="evidence" value="ECO:0007669"/>
    <property type="project" value="InterPro"/>
</dbReference>
<evidence type="ECO:0000313" key="17">
    <source>
        <dbReference type="Proteomes" id="UP000240883"/>
    </source>
</evidence>
<dbReference type="EMBL" id="KZ678135">
    <property type="protein sequence ID" value="PSN66994.1"/>
    <property type="molecule type" value="Genomic_DNA"/>
</dbReference>
<evidence type="ECO:0000256" key="2">
    <source>
        <dbReference type="ARBA" id="ARBA00004370"/>
    </source>
</evidence>
<dbReference type="PRINTS" id="PR00465">
    <property type="entry name" value="EP450IV"/>
</dbReference>
<keyword evidence="6 15" id="KW-0812">Transmembrane</keyword>
<dbReference type="SUPFAM" id="SSF48264">
    <property type="entry name" value="Cytochrome P450"/>
    <property type="match status" value="1"/>
</dbReference>
<dbReference type="CDD" id="cd11041">
    <property type="entry name" value="CYP503A1-like"/>
    <property type="match status" value="1"/>
</dbReference>
<dbReference type="GO" id="GO:0016705">
    <property type="term" value="F:oxidoreductase activity, acting on paired donors, with incorporation or reduction of molecular oxygen"/>
    <property type="evidence" value="ECO:0007669"/>
    <property type="project" value="InterPro"/>
</dbReference>
<evidence type="ECO:0000256" key="13">
    <source>
        <dbReference type="PIRSR" id="PIRSR602403-1"/>
    </source>
</evidence>
<dbReference type="STRING" id="1448308.A0A2T2NNJ6"/>
<evidence type="ECO:0000256" key="8">
    <source>
        <dbReference type="ARBA" id="ARBA00022989"/>
    </source>
</evidence>
<comment type="cofactor">
    <cofactor evidence="1 13">
        <name>heme</name>
        <dbReference type="ChEBI" id="CHEBI:30413"/>
    </cofactor>
</comment>
<evidence type="ECO:0000256" key="4">
    <source>
        <dbReference type="ARBA" id="ARBA00010617"/>
    </source>
</evidence>
<feature type="binding site" description="axial binding residue" evidence="13">
    <location>
        <position position="450"/>
    </location>
    <ligand>
        <name>heme</name>
        <dbReference type="ChEBI" id="CHEBI:30413"/>
    </ligand>
    <ligandPart>
        <name>Fe</name>
        <dbReference type="ChEBI" id="CHEBI:18248"/>
    </ligandPart>
</feature>
<evidence type="ECO:0000313" key="16">
    <source>
        <dbReference type="EMBL" id="PSN66994.1"/>
    </source>
</evidence>
<dbReference type="InterPro" id="IPR036396">
    <property type="entry name" value="Cyt_P450_sf"/>
</dbReference>
<accession>A0A2T2NNJ6</accession>
<evidence type="ECO:0000256" key="1">
    <source>
        <dbReference type="ARBA" id="ARBA00001971"/>
    </source>
</evidence>
<feature type="transmembrane region" description="Helical" evidence="15">
    <location>
        <begin position="20"/>
        <end position="38"/>
    </location>
</feature>
<evidence type="ECO:0000256" key="9">
    <source>
        <dbReference type="ARBA" id="ARBA00023002"/>
    </source>
</evidence>
<keyword evidence="17" id="KW-1185">Reference proteome</keyword>
<dbReference type="GO" id="GO:0016020">
    <property type="term" value="C:membrane"/>
    <property type="evidence" value="ECO:0007669"/>
    <property type="project" value="UniProtKB-SubCell"/>
</dbReference>
<evidence type="ECO:0000256" key="3">
    <source>
        <dbReference type="ARBA" id="ARBA00004685"/>
    </source>
</evidence>
<dbReference type="InterPro" id="IPR002403">
    <property type="entry name" value="Cyt_P450_E_grp-IV"/>
</dbReference>
<dbReference type="GO" id="GO:0005506">
    <property type="term" value="F:iron ion binding"/>
    <property type="evidence" value="ECO:0007669"/>
    <property type="project" value="InterPro"/>
</dbReference>
<protein>
    <submittedName>
        <fullName evidence="16">SirB protein</fullName>
    </submittedName>
</protein>
<name>A0A2T2NNJ6_CORCC</name>